<dbReference type="PANTHER" id="PTHR42928:SF5">
    <property type="entry name" value="BLR1237 PROTEIN"/>
    <property type="match status" value="1"/>
</dbReference>
<dbReference type="InterPro" id="IPR042100">
    <property type="entry name" value="Bug_dom1"/>
</dbReference>
<dbReference type="SUPFAM" id="SSF53850">
    <property type="entry name" value="Periplasmic binding protein-like II"/>
    <property type="match status" value="1"/>
</dbReference>
<keyword evidence="2" id="KW-0732">Signal</keyword>
<dbReference type="RefSeq" id="WP_179587897.1">
    <property type="nucleotide sequence ID" value="NZ_JACBYR010000001.1"/>
</dbReference>
<keyword evidence="3" id="KW-0675">Receptor</keyword>
<dbReference type="Gene3D" id="3.40.190.150">
    <property type="entry name" value="Bordetella uptake gene, domain 1"/>
    <property type="match status" value="1"/>
</dbReference>
<dbReference type="CDD" id="cd13578">
    <property type="entry name" value="PBP2_Bug27"/>
    <property type="match status" value="1"/>
</dbReference>
<dbReference type="AlphaFoldDB" id="A0A7Y9IWN0"/>
<dbReference type="InterPro" id="IPR005064">
    <property type="entry name" value="BUG"/>
</dbReference>
<feature type="chain" id="PRO_5031266077" evidence="2">
    <location>
        <begin position="23"/>
        <end position="323"/>
    </location>
</feature>
<dbReference type="PANTHER" id="PTHR42928">
    <property type="entry name" value="TRICARBOXYLATE-BINDING PROTEIN"/>
    <property type="match status" value="1"/>
</dbReference>
<sequence length="323" mass="33529">MRQLCLGIAAGLAASVLAVGHAADAPFPDHPVKIVIGFPPGSATDVATRIIANKMGDLLGQPMVVENKPGASTNIAAAQVARAAPDGYTLFMAGNSNSVNPALLKNVPVDMFRDFTPVGLAATVPSILVVAPSLGVTSVPDLIAAAKRTPGKIFFASSGVATTSHLSGELFGMSTGAKMTHVPYKGSNQVITDLLAGSVPVMFAPAPTVLAFVKDNKLTALATTGLARSRLLPDLPTVAEAGVKDYETRIWFGLVAPAGTPQPVVQKLSSALDAATDSQEVRDQLAAQGIEPFKGDAKEFARYMQQETRKWADVIKTSGITVE</sequence>
<dbReference type="Pfam" id="PF03401">
    <property type="entry name" value="TctC"/>
    <property type="match status" value="1"/>
</dbReference>
<dbReference type="EMBL" id="JACBYR010000001">
    <property type="protein sequence ID" value="NYE84175.1"/>
    <property type="molecule type" value="Genomic_DNA"/>
</dbReference>
<protein>
    <submittedName>
        <fullName evidence="3">Tripartite-type tricarboxylate transporter receptor subunit TctC</fullName>
    </submittedName>
</protein>
<feature type="signal peptide" evidence="2">
    <location>
        <begin position="1"/>
        <end position="22"/>
    </location>
</feature>
<dbReference type="Proteomes" id="UP000542125">
    <property type="component" value="Unassembled WGS sequence"/>
</dbReference>
<name>A0A7Y9IWN0_9BURK</name>
<organism evidence="3 4">
    <name type="scientific">Pigmentiphaga litoralis</name>
    <dbReference type="NCBI Taxonomy" id="516702"/>
    <lineage>
        <taxon>Bacteria</taxon>
        <taxon>Pseudomonadati</taxon>
        <taxon>Pseudomonadota</taxon>
        <taxon>Betaproteobacteria</taxon>
        <taxon>Burkholderiales</taxon>
        <taxon>Alcaligenaceae</taxon>
        <taxon>Pigmentiphaga</taxon>
    </lineage>
</organism>
<reference evidence="3 4" key="1">
    <citation type="submission" date="2020-07" db="EMBL/GenBank/DDBJ databases">
        <title>Genomic Encyclopedia of Type Strains, Phase IV (KMG-V): Genome sequencing to study the core and pangenomes of soil and plant-associated prokaryotes.</title>
        <authorList>
            <person name="Whitman W."/>
        </authorList>
    </citation>
    <scope>NUCLEOTIDE SEQUENCE [LARGE SCALE GENOMIC DNA]</scope>
    <source>
        <strain evidence="3 4">SAS40</strain>
    </source>
</reference>
<evidence type="ECO:0000256" key="1">
    <source>
        <dbReference type="ARBA" id="ARBA00006987"/>
    </source>
</evidence>
<evidence type="ECO:0000313" key="3">
    <source>
        <dbReference type="EMBL" id="NYE84175.1"/>
    </source>
</evidence>
<gene>
    <name evidence="3" type="ORF">FHW18_003446</name>
</gene>
<comment type="caution">
    <text evidence="3">The sequence shown here is derived from an EMBL/GenBank/DDBJ whole genome shotgun (WGS) entry which is preliminary data.</text>
</comment>
<accession>A0A7Y9IWN0</accession>
<comment type="similarity">
    <text evidence="1">Belongs to the UPF0065 (bug) family.</text>
</comment>
<dbReference type="Gene3D" id="3.40.190.10">
    <property type="entry name" value="Periplasmic binding protein-like II"/>
    <property type="match status" value="1"/>
</dbReference>
<evidence type="ECO:0000313" key="4">
    <source>
        <dbReference type="Proteomes" id="UP000542125"/>
    </source>
</evidence>
<dbReference type="PIRSF" id="PIRSF017082">
    <property type="entry name" value="YflP"/>
    <property type="match status" value="1"/>
</dbReference>
<proteinExistence type="inferred from homology"/>
<evidence type="ECO:0000256" key="2">
    <source>
        <dbReference type="SAM" id="SignalP"/>
    </source>
</evidence>
<keyword evidence="4" id="KW-1185">Reference proteome</keyword>